<name>A0AAX2AJ47_9BACT</name>
<dbReference type="AlphaFoldDB" id="A0AAX2AJ47"/>
<keyword evidence="1" id="KW-0460">Magnesium</keyword>
<evidence type="ECO:0000256" key="1">
    <source>
        <dbReference type="PIRSR" id="PIRSR605502-1"/>
    </source>
</evidence>
<comment type="cofactor">
    <cofactor evidence="1">
        <name>Mg(2+)</name>
        <dbReference type="ChEBI" id="CHEBI:18420"/>
    </cofactor>
    <text evidence="1">Binds 2 magnesium ions per subunit.</text>
</comment>
<dbReference type="KEGG" id="amyt:AMYT_1014"/>
<gene>
    <name evidence="2" type="ORF">CP985_02625</name>
</gene>
<dbReference type="SUPFAM" id="SSF101478">
    <property type="entry name" value="ADP-ribosylglycohydrolase"/>
    <property type="match status" value="1"/>
</dbReference>
<comment type="caution">
    <text evidence="2">The sequence shown here is derived from an EMBL/GenBank/DDBJ whole genome shotgun (WGS) entry which is preliminary data.</text>
</comment>
<dbReference type="EMBL" id="NXID01000005">
    <property type="protein sequence ID" value="RXK16655.1"/>
    <property type="molecule type" value="Genomic_DNA"/>
</dbReference>
<sequence length="284" mass="32153">MFDKKRVKEIVLATLVADSYSLGAHWIYDEKQLLNLKIDWNELNAPCAIWHKGKTAGDFTHYGDQTIWLYEFLKDKENFDEKEYAKYWLEQIKVYNGYIDSSSKNSINLLEKGEVLGASSSDLSIVGRIASLLLVSKSKKEFLSNVEKFVKLTHNSLESINASIFFAKLLLKVFEGIQIKEAILQLKDESSFDIQEFILKAQETKTADTLKVIREFGPACGVNEGFGGVLHLLFKFDNLKDMLFCNAKAGGDSSARAMLASMIFSAKYGINSFPKSWLKIKKNI</sequence>
<evidence type="ECO:0000313" key="3">
    <source>
        <dbReference type="Proteomes" id="UP000290092"/>
    </source>
</evidence>
<keyword evidence="3" id="KW-1185">Reference proteome</keyword>
<dbReference type="Pfam" id="PF03747">
    <property type="entry name" value="ADP_ribosyl_GH"/>
    <property type="match status" value="1"/>
</dbReference>
<dbReference type="Proteomes" id="UP000290092">
    <property type="component" value="Unassembled WGS sequence"/>
</dbReference>
<evidence type="ECO:0000313" key="2">
    <source>
        <dbReference type="EMBL" id="RXK16655.1"/>
    </source>
</evidence>
<dbReference type="InterPro" id="IPR036705">
    <property type="entry name" value="Ribosyl_crysJ1_sf"/>
</dbReference>
<accession>A0AAX2AJ47</accession>
<dbReference type="Gene3D" id="1.10.4080.10">
    <property type="entry name" value="ADP-ribosylation/Crystallin J1"/>
    <property type="match status" value="1"/>
</dbReference>
<dbReference type="RefSeq" id="WP_114841467.1">
    <property type="nucleotide sequence ID" value="NZ_CP031219.1"/>
</dbReference>
<dbReference type="GO" id="GO:0046872">
    <property type="term" value="F:metal ion binding"/>
    <property type="evidence" value="ECO:0007669"/>
    <property type="project" value="UniProtKB-KW"/>
</dbReference>
<protein>
    <recommendedName>
        <fullName evidence="4">ADP-ribosylglycohydrolase family protein</fullName>
    </recommendedName>
</protein>
<evidence type="ECO:0008006" key="4">
    <source>
        <dbReference type="Google" id="ProtNLM"/>
    </source>
</evidence>
<keyword evidence="1" id="KW-0479">Metal-binding</keyword>
<dbReference type="InterPro" id="IPR005502">
    <property type="entry name" value="Ribosyl_crysJ1"/>
</dbReference>
<proteinExistence type="predicted"/>
<organism evidence="2 3">
    <name type="scientific">Malaciobacter mytili LMG 24559</name>
    <dbReference type="NCBI Taxonomy" id="1032238"/>
    <lineage>
        <taxon>Bacteria</taxon>
        <taxon>Pseudomonadati</taxon>
        <taxon>Campylobacterota</taxon>
        <taxon>Epsilonproteobacteria</taxon>
        <taxon>Campylobacterales</taxon>
        <taxon>Arcobacteraceae</taxon>
        <taxon>Malaciobacter</taxon>
    </lineage>
</organism>
<feature type="binding site" evidence="1">
    <location>
        <position position="252"/>
    </location>
    <ligand>
        <name>Mg(2+)</name>
        <dbReference type="ChEBI" id="CHEBI:18420"/>
        <label>1</label>
    </ligand>
</feature>
<reference evidence="2 3" key="1">
    <citation type="submission" date="2017-09" db="EMBL/GenBank/DDBJ databases">
        <title>Genomics of the genus Arcobacter.</title>
        <authorList>
            <person name="Perez-Cataluna A."/>
            <person name="Figueras M.J."/>
            <person name="Salas-Masso N."/>
        </authorList>
    </citation>
    <scope>NUCLEOTIDE SEQUENCE [LARGE SCALE GENOMIC DNA]</scope>
    <source>
        <strain evidence="2 3">CECT 7386</strain>
    </source>
</reference>